<sequence length="144" mass="16472">MAINVNTVYTTVLSILNKEQRGYMTPDEFNKVGTQVQLEIFEKYFEDLNQQLRVPLQAAQMDAEYADRIKTTEEKISIFETSNDLTYAAGSFSMSAANPAIHRIGTLQYEPYGSLPVEIQRLTQKEYNLVQRSKLTAPTKQWPV</sequence>
<feature type="non-terminal residue" evidence="1">
    <location>
        <position position="144"/>
    </location>
</feature>
<accession>X1CN55</accession>
<reference evidence="1" key="1">
    <citation type="journal article" date="2014" name="Front. Microbiol.">
        <title>High frequency of phylogenetically diverse reductive dehalogenase-homologous genes in deep subseafloor sedimentary metagenomes.</title>
        <authorList>
            <person name="Kawai M."/>
            <person name="Futagami T."/>
            <person name="Toyoda A."/>
            <person name="Takaki Y."/>
            <person name="Nishi S."/>
            <person name="Hori S."/>
            <person name="Arai W."/>
            <person name="Tsubouchi T."/>
            <person name="Morono Y."/>
            <person name="Uchiyama I."/>
            <person name="Ito T."/>
            <person name="Fujiyama A."/>
            <person name="Inagaki F."/>
            <person name="Takami H."/>
        </authorList>
    </citation>
    <scope>NUCLEOTIDE SEQUENCE</scope>
    <source>
        <strain evidence="1">Expedition CK06-06</strain>
    </source>
</reference>
<name>X1CN55_9ZZZZ</name>
<dbReference type="AlphaFoldDB" id="X1CN55"/>
<evidence type="ECO:0000313" key="1">
    <source>
        <dbReference type="EMBL" id="GAG85671.1"/>
    </source>
</evidence>
<dbReference type="EMBL" id="BART01015527">
    <property type="protein sequence ID" value="GAG85671.1"/>
    <property type="molecule type" value="Genomic_DNA"/>
</dbReference>
<proteinExistence type="predicted"/>
<comment type="caution">
    <text evidence="1">The sequence shown here is derived from an EMBL/GenBank/DDBJ whole genome shotgun (WGS) entry which is preliminary data.</text>
</comment>
<organism evidence="1">
    <name type="scientific">marine sediment metagenome</name>
    <dbReference type="NCBI Taxonomy" id="412755"/>
    <lineage>
        <taxon>unclassified sequences</taxon>
        <taxon>metagenomes</taxon>
        <taxon>ecological metagenomes</taxon>
    </lineage>
</organism>
<protein>
    <submittedName>
        <fullName evidence="1">Uncharacterized protein</fullName>
    </submittedName>
</protein>
<gene>
    <name evidence="1" type="ORF">S01H4_30134</name>
</gene>